<comment type="caution">
    <text evidence="1">The sequence shown here is derived from an EMBL/GenBank/DDBJ whole genome shotgun (WGS) entry which is preliminary data.</text>
</comment>
<reference evidence="1" key="2">
    <citation type="submission" date="2021-04" db="EMBL/GenBank/DDBJ databases">
        <authorList>
            <person name="Gilroy R."/>
        </authorList>
    </citation>
    <scope>NUCLEOTIDE SEQUENCE</scope>
    <source>
        <strain evidence="1">Gambia2-208</strain>
    </source>
</reference>
<accession>A0A9D1ZFX4</accession>
<protein>
    <submittedName>
        <fullName evidence="1">Uncharacterized protein</fullName>
    </submittedName>
</protein>
<organism evidence="1 2">
    <name type="scientific">Candidatus Bacteroides pullicola</name>
    <dbReference type="NCBI Taxonomy" id="2838475"/>
    <lineage>
        <taxon>Bacteria</taxon>
        <taxon>Pseudomonadati</taxon>
        <taxon>Bacteroidota</taxon>
        <taxon>Bacteroidia</taxon>
        <taxon>Bacteroidales</taxon>
        <taxon>Bacteroidaceae</taxon>
        <taxon>Bacteroides</taxon>
    </lineage>
</organism>
<dbReference type="AlphaFoldDB" id="A0A9D1ZFX4"/>
<evidence type="ECO:0000313" key="1">
    <source>
        <dbReference type="EMBL" id="HIY87630.1"/>
    </source>
</evidence>
<gene>
    <name evidence="1" type="ORF">H9824_02860</name>
</gene>
<dbReference type="Proteomes" id="UP000886851">
    <property type="component" value="Unassembled WGS sequence"/>
</dbReference>
<name>A0A9D1ZFX4_9BACE</name>
<proteinExistence type="predicted"/>
<evidence type="ECO:0000313" key="2">
    <source>
        <dbReference type="Proteomes" id="UP000886851"/>
    </source>
</evidence>
<reference evidence="1" key="1">
    <citation type="journal article" date="2021" name="PeerJ">
        <title>Extensive microbial diversity within the chicken gut microbiome revealed by metagenomics and culture.</title>
        <authorList>
            <person name="Gilroy R."/>
            <person name="Ravi A."/>
            <person name="Getino M."/>
            <person name="Pursley I."/>
            <person name="Horton D.L."/>
            <person name="Alikhan N.F."/>
            <person name="Baker D."/>
            <person name="Gharbi K."/>
            <person name="Hall N."/>
            <person name="Watson M."/>
            <person name="Adriaenssens E.M."/>
            <person name="Foster-Nyarko E."/>
            <person name="Jarju S."/>
            <person name="Secka A."/>
            <person name="Antonio M."/>
            <person name="Oren A."/>
            <person name="Chaudhuri R.R."/>
            <person name="La Ragione R."/>
            <person name="Hildebrand F."/>
            <person name="Pallen M.J."/>
        </authorList>
    </citation>
    <scope>NUCLEOTIDE SEQUENCE</scope>
    <source>
        <strain evidence="1">Gambia2-208</strain>
    </source>
</reference>
<sequence length="164" mass="18615">MKLCFSVDGGEGNSFLVSMEPFEKSVLPDELESALRGIEILDVTLERSSGESNASARVLNDISTFIASVFFDNPKSILYFYCDDIHEVPGMSEKKNMLPQAYRSRLFSRMFERYVSVNHIEGVQNYPIEIHLEDREIFIHLISTDDNLPVMRAIGDAILGMKDK</sequence>
<dbReference type="EMBL" id="DXCV01000026">
    <property type="protein sequence ID" value="HIY87630.1"/>
    <property type="molecule type" value="Genomic_DNA"/>
</dbReference>